<dbReference type="Proteomes" id="UP001638806">
    <property type="component" value="Unassembled WGS sequence"/>
</dbReference>
<proteinExistence type="predicted"/>
<organism evidence="1 2">
    <name type="scientific">Purpureocillium lilacinum</name>
    <name type="common">Paecilomyces lilacinus</name>
    <dbReference type="NCBI Taxonomy" id="33203"/>
    <lineage>
        <taxon>Eukaryota</taxon>
        <taxon>Fungi</taxon>
        <taxon>Dikarya</taxon>
        <taxon>Ascomycota</taxon>
        <taxon>Pezizomycotina</taxon>
        <taxon>Sordariomycetes</taxon>
        <taxon>Hypocreomycetidae</taxon>
        <taxon>Hypocreales</taxon>
        <taxon>Ophiocordycipitaceae</taxon>
        <taxon>Purpureocillium</taxon>
    </lineage>
</organism>
<sequence length="165" mass="19045">MASSAPVTVFPWECRDKEDQAKASYEFPLRRANQELSEENLRLKRILRENGISWSPVAQAHLKQRDPNKRRTRSSKTHDLGRPHLPTEIILRILKFALTSAQSIIDPLSPATSDHLTEREKTRGNQIAIHFLATCRALHVEGTRYLWECNEFTFTTLRPSVTLRN</sequence>
<keyword evidence="2" id="KW-1185">Reference proteome</keyword>
<reference evidence="1" key="1">
    <citation type="submission" date="2024-12" db="EMBL/GenBank/DDBJ databases">
        <title>Comparative genomics and development of molecular markers within Purpureocillium lilacinum and among Purpureocillium species.</title>
        <authorList>
            <person name="Yeh Z.-Y."/>
            <person name="Ni N.-T."/>
            <person name="Lo P.-H."/>
            <person name="Mushyakhwo K."/>
            <person name="Lin C.-F."/>
            <person name="Nai Y.-S."/>
        </authorList>
    </citation>
    <scope>NUCLEOTIDE SEQUENCE</scope>
    <source>
        <strain evidence="1">NCHU-NPUST-175</strain>
    </source>
</reference>
<name>A0ACC4DGI5_PURLI</name>
<evidence type="ECO:0000313" key="2">
    <source>
        <dbReference type="Proteomes" id="UP001638806"/>
    </source>
</evidence>
<protein>
    <submittedName>
        <fullName evidence="1">Uncharacterized protein</fullName>
    </submittedName>
</protein>
<accession>A0ACC4DGI5</accession>
<evidence type="ECO:0000313" key="1">
    <source>
        <dbReference type="EMBL" id="KAL3955500.1"/>
    </source>
</evidence>
<gene>
    <name evidence="1" type="ORF">ACCO45_011063</name>
</gene>
<comment type="caution">
    <text evidence="1">The sequence shown here is derived from an EMBL/GenBank/DDBJ whole genome shotgun (WGS) entry which is preliminary data.</text>
</comment>
<dbReference type="EMBL" id="JBGNUJ010000010">
    <property type="protein sequence ID" value="KAL3955500.1"/>
    <property type="molecule type" value="Genomic_DNA"/>
</dbReference>